<feature type="transmembrane region" description="Helical" evidence="10">
    <location>
        <begin position="38"/>
        <end position="60"/>
    </location>
</feature>
<sequence length="397" mass="46416">MKVSTKDKYEDARKLFKWIERFFVTLGVWPLRPSTSRFSVWITYMAIHFFFSQVYLYYVFGDLQAMVMNVTDTGLMIMVSSRLIMLKFSRKLGSAVQLVIDFIDRKSFRHDEEWQLYLHYNRISKSYFKTVVPAALITTVLFWTKPMKNQRVTALNNETKPYTLAYTTNYFIEVNDDVTFYLIWIYNFPMVFFAPWYTSSIGLLVSLVYHISGRLSVLSYRIKNLRVQDFEHEQVMKMVFHELVHTHLEIVELAKNVNKVFGPLLLNELFITTVIIGLTIYSSLVSIDVLDAVEIFSALSYGICVLLLIYSSCAAGEHVVIESSKLYAAYYECSWYDMPVHCQKQLVICMVGASRPIQLSAAGFNTYSRFLFVSVSFSFSTFVFFSRIKYSMNFYRF</sequence>
<dbReference type="Pfam" id="PF02949">
    <property type="entry name" value="7tm_6"/>
    <property type="match status" value="1"/>
</dbReference>
<dbReference type="GO" id="GO:0005886">
    <property type="term" value="C:plasma membrane"/>
    <property type="evidence" value="ECO:0007669"/>
    <property type="project" value="UniProtKB-SubCell"/>
</dbReference>
<feature type="transmembrane region" description="Helical" evidence="10">
    <location>
        <begin position="295"/>
        <end position="315"/>
    </location>
</feature>
<comment type="similarity">
    <text evidence="10">Belongs to the insect chemoreceptor superfamily. Heteromeric odorant receptor channel (TC 1.A.69) family.</text>
</comment>
<organism evidence="11">
    <name type="scientific">Campoletis chlorideae</name>
    <dbReference type="NCBI Taxonomy" id="219166"/>
    <lineage>
        <taxon>Eukaryota</taxon>
        <taxon>Metazoa</taxon>
        <taxon>Ecdysozoa</taxon>
        <taxon>Arthropoda</taxon>
        <taxon>Hexapoda</taxon>
        <taxon>Insecta</taxon>
        <taxon>Pterygota</taxon>
        <taxon>Neoptera</taxon>
        <taxon>Endopterygota</taxon>
        <taxon>Hymenoptera</taxon>
        <taxon>Apocrita</taxon>
        <taxon>Ichneumonoidea</taxon>
        <taxon>Ichneumonidae</taxon>
        <taxon>Campopleginae</taxon>
        <taxon>Dusona group</taxon>
        <taxon>Campoletis</taxon>
    </lineage>
</organism>
<dbReference type="PANTHER" id="PTHR21137">
    <property type="entry name" value="ODORANT RECEPTOR"/>
    <property type="match status" value="1"/>
</dbReference>
<keyword evidence="7 10" id="KW-0472">Membrane</keyword>
<feature type="transmembrane region" description="Helical" evidence="10">
    <location>
        <begin position="126"/>
        <end position="144"/>
    </location>
</feature>
<comment type="subcellular location">
    <subcellularLocation>
        <location evidence="1 10">Cell membrane</location>
        <topology evidence="1 10">Multi-pass membrane protein</topology>
    </subcellularLocation>
</comment>
<keyword evidence="5 10" id="KW-0552">Olfaction</keyword>
<protein>
    <recommendedName>
        <fullName evidence="10">Odorant receptor</fullName>
    </recommendedName>
</protein>
<evidence type="ECO:0000256" key="3">
    <source>
        <dbReference type="ARBA" id="ARBA00022606"/>
    </source>
</evidence>
<evidence type="ECO:0000313" key="11">
    <source>
        <dbReference type="EMBL" id="AXM05180.1"/>
    </source>
</evidence>
<evidence type="ECO:0000256" key="9">
    <source>
        <dbReference type="ARBA" id="ARBA00023224"/>
    </source>
</evidence>
<name>A0A346D410_9HYME</name>
<feature type="transmembrane region" description="Helical" evidence="10">
    <location>
        <begin position="264"/>
        <end position="283"/>
    </location>
</feature>
<keyword evidence="4 10" id="KW-0812">Transmembrane</keyword>
<dbReference type="GO" id="GO:0007165">
    <property type="term" value="P:signal transduction"/>
    <property type="evidence" value="ECO:0007669"/>
    <property type="project" value="UniProtKB-KW"/>
</dbReference>
<accession>A0A346D410</accession>
<keyword evidence="8 10" id="KW-0675">Receptor</keyword>
<dbReference type="GO" id="GO:0004984">
    <property type="term" value="F:olfactory receptor activity"/>
    <property type="evidence" value="ECO:0007669"/>
    <property type="project" value="InterPro"/>
</dbReference>
<keyword evidence="9 10" id="KW-0807">Transducer</keyword>
<evidence type="ECO:0000256" key="6">
    <source>
        <dbReference type="ARBA" id="ARBA00022989"/>
    </source>
</evidence>
<dbReference type="PANTHER" id="PTHR21137:SF35">
    <property type="entry name" value="ODORANT RECEPTOR 19A-RELATED"/>
    <property type="match status" value="1"/>
</dbReference>
<dbReference type="InterPro" id="IPR004117">
    <property type="entry name" value="7tm6_olfct_rcpt"/>
</dbReference>
<reference evidence="11" key="1">
    <citation type="journal article" date="2018" name="Insect Mol. Biol.">
        <title>An odorant receptor mediates the attractiveness of cis-jasmone to Campoletis chlorideae, the endoparasitoid of Helicoverpa armigera.</title>
        <authorList>
            <person name="Sun Y.L."/>
            <person name="Dong J.F."/>
            <person name="Ning C."/>
            <person name="Ding P.P."/>
            <person name="Huang L.Q."/>
            <person name="Sun J.G."/>
            <person name="Wang C.Z."/>
        </authorList>
    </citation>
    <scope>NUCLEOTIDE SEQUENCE</scope>
    <source>
        <strain evidence="11">CchlOR48</strain>
    </source>
</reference>
<dbReference type="AlphaFoldDB" id="A0A346D410"/>
<keyword evidence="6 10" id="KW-1133">Transmembrane helix</keyword>
<proteinExistence type="evidence at transcript level"/>
<comment type="caution">
    <text evidence="10">Lacks conserved residue(s) required for the propagation of feature annotation.</text>
</comment>
<evidence type="ECO:0000256" key="8">
    <source>
        <dbReference type="ARBA" id="ARBA00023170"/>
    </source>
</evidence>
<reference evidence="11" key="2">
    <citation type="submission" date="2018-01" db="EMBL/GenBank/DDBJ databases">
        <authorList>
            <person name="Gaut B.S."/>
            <person name="Morton B.R."/>
            <person name="Clegg M.T."/>
            <person name="Duvall M.R."/>
        </authorList>
    </citation>
    <scope>NUCLEOTIDE SEQUENCE</scope>
    <source>
        <strain evidence="11">CchlOR48</strain>
    </source>
</reference>
<evidence type="ECO:0000256" key="5">
    <source>
        <dbReference type="ARBA" id="ARBA00022725"/>
    </source>
</evidence>
<evidence type="ECO:0000256" key="7">
    <source>
        <dbReference type="ARBA" id="ARBA00023136"/>
    </source>
</evidence>
<keyword evidence="3 10" id="KW-0716">Sensory transduction</keyword>
<evidence type="ECO:0000256" key="1">
    <source>
        <dbReference type="ARBA" id="ARBA00004651"/>
    </source>
</evidence>
<evidence type="ECO:0000256" key="10">
    <source>
        <dbReference type="RuleBase" id="RU351113"/>
    </source>
</evidence>
<dbReference type="GO" id="GO:0005549">
    <property type="term" value="F:odorant binding"/>
    <property type="evidence" value="ECO:0007669"/>
    <property type="project" value="InterPro"/>
</dbReference>
<feature type="transmembrane region" description="Helical" evidence="10">
    <location>
        <begin position="183"/>
        <end position="211"/>
    </location>
</feature>
<feature type="transmembrane region" description="Helical" evidence="10">
    <location>
        <begin position="370"/>
        <end position="388"/>
    </location>
</feature>
<dbReference type="EMBL" id="MG859352">
    <property type="protein sequence ID" value="AXM05180.1"/>
    <property type="molecule type" value="mRNA"/>
</dbReference>
<evidence type="ECO:0000256" key="4">
    <source>
        <dbReference type="ARBA" id="ARBA00022692"/>
    </source>
</evidence>
<keyword evidence="2" id="KW-1003">Cell membrane</keyword>
<evidence type="ECO:0000256" key="2">
    <source>
        <dbReference type="ARBA" id="ARBA00022475"/>
    </source>
</evidence>